<keyword evidence="3" id="KW-1185">Reference proteome</keyword>
<sequence length="431" mass="50306">MRLFFLLLAALTVLRSTPGSGQARTDALLTRLFAANPQPVFREVIDHPDRYRLQIIYTQINRNKANVPTFTNYYYRVDSTAYFNPASTVKLPLALLSLEKLNALKRPDLTKYTAMQFDSAYSGQTRHWVDPTAESGYPSVAHLIKKALLVSENDPYSRMYEFVGQQAINRSLHARGYLDTRITHRFVRMTPEQNRHTNPVRFLSADGKTIYTQPAAYNPDPFDARRIDTLGSGYMVRDSLVRQPFDFTTRNKLPLETLQRLLQSVLFPASVPQPQRFNLTESDYRFLYQYLSQYPGETNYPKYDPKQYYDSYVKFFFMDSLHHQMPPGVRVFNKVGWAYGFLTDASYVVDFTNKVEFMLSATMYVNRDGILNDDKYEYDTVGNPFLYQLGQIIYRYELNRKRAQKPDLSRFRVTYERQQADSRPLVKDVDN</sequence>
<dbReference type="Pfam" id="PF13354">
    <property type="entry name" value="Beta-lactamase2"/>
    <property type="match status" value="1"/>
</dbReference>
<gene>
    <name evidence="2" type="ORF">EQG79_22770</name>
</gene>
<reference evidence="2 3" key="1">
    <citation type="submission" date="2019-01" db="EMBL/GenBank/DDBJ databases">
        <title>Spirosoma flava sp. nov., a propanil-degrading bacterium isolated from herbicide-contaminated soil.</title>
        <authorList>
            <person name="Zhang L."/>
            <person name="Jiang J.-D."/>
        </authorList>
    </citation>
    <scope>NUCLEOTIDE SEQUENCE [LARGE SCALE GENOMIC DNA]</scope>
    <source>
        <strain evidence="2 3">TY50</strain>
    </source>
</reference>
<dbReference type="GO" id="GO:0030655">
    <property type="term" value="P:beta-lactam antibiotic catabolic process"/>
    <property type="evidence" value="ECO:0007669"/>
    <property type="project" value="InterPro"/>
</dbReference>
<comment type="caution">
    <text evidence="2">The sequence shown here is derived from an EMBL/GenBank/DDBJ whole genome shotgun (WGS) entry which is preliminary data.</text>
</comment>
<dbReference type="Proteomes" id="UP000290407">
    <property type="component" value="Unassembled WGS sequence"/>
</dbReference>
<feature type="domain" description="Beta-lactamase class A catalytic" evidence="1">
    <location>
        <begin position="74"/>
        <end position="194"/>
    </location>
</feature>
<dbReference type="AlphaFoldDB" id="A0A4Q2UEF7"/>
<proteinExistence type="predicted"/>
<evidence type="ECO:0000313" key="2">
    <source>
        <dbReference type="EMBL" id="RYC67537.1"/>
    </source>
</evidence>
<name>A0A4Q2UEF7_9BACT</name>
<evidence type="ECO:0000313" key="3">
    <source>
        <dbReference type="Proteomes" id="UP000290407"/>
    </source>
</evidence>
<dbReference type="InterPro" id="IPR012338">
    <property type="entry name" value="Beta-lactam/transpept-like"/>
</dbReference>
<accession>A0A4Q2UEF7</accession>
<dbReference type="GO" id="GO:0008800">
    <property type="term" value="F:beta-lactamase activity"/>
    <property type="evidence" value="ECO:0007669"/>
    <property type="project" value="InterPro"/>
</dbReference>
<protein>
    <recommendedName>
        <fullName evidence="1">Beta-lactamase class A catalytic domain-containing protein</fullName>
    </recommendedName>
</protein>
<dbReference type="EMBL" id="SBLB01000007">
    <property type="protein sequence ID" value="RYC67537.1"/>
    <property type="molecule type" value="Genomic_DNA"/>
</dbReference>
<dbReference type="Gene3D" id="3.40.710.10">
    <property type="entry name" value="DD-peptidase/beta-lactamase superfamily"/>
    <property type="match status" value="1"/>
</dbReference>
<dbReference type="RefSeq" id="WP_129604450.1">
    <property type="nucleotide sequence ID" value="NZ_SBLB01000007.1"/>
</dbReference>
<organism evidence="2 3">
    <name type="scientific">Spirosoma sordidisoli</name>
    <dbReference type="NCBI Taxonomy" id="2502893"/>
    <lineage>
        <taxon>Bacteria</taxon>
        <taxon>Pseudomonadati</taxon>
        <taxon>Bacteroidota</taxon>
        <taxon>Cytophagia</taxon>
        <taxon>Cytophagales</taxon>
        <taxon>Cytophagaceae</taxon>
        <taxon>Spirosoma</taxon>
    </lineage>
</organism>
<evidence type="ECO:0000259" key="1">
    <source>
        <dbReference type="Pfam" id="PF13354"/>
    </source>
</evidence>
<dbReference type="SUPFAM" id="SSF56601">
    <property type="entry name" value="beta-lactamase/transpeptidase-like"/>
    <property type="match status" value="1"/>
</dbReference>
<dbReference type="InterPro" id="IPR045155">
    <property type="entry name" value="Beta-lactam_cat"/>
</dbReference>